<name>A0AAV3Q3F9_LITER</name>
<keyword evidence="3" id="KW-1185">Reference proteome</keyword>
<comment type="caution">
    <text evidence="2">The sequence shown here is derived from an EMBL/GenBank/DDBJ whole genome shotgun (WGS) entry which is preliminary data.</text>
</comment>
<dbReference type="EMBL" id="BAABME010019425">
    <property type="protein sequence ID" value="GAA0157145.1"/>
    <property type="molecule type" value="Genomic_DNA"/>
</dbReference>
<sequence>MAIATTFTPLFLRPSPPLPSLPTSIFRPTSSRQPNMVRCCIKNVPKSFSNIGADNPKLGVAVYKPKSYEVLVSDAANSLFYALEDGKIRLEIEFPRFSKGENLHYMVWFILKKKNCRAFSAFLNSYYHFHFLLDAFGLVSVSMPFHFYCPDIPFHCVAICVTTASTVPCQPAHRLTRYPFSFENQLLLIALSLFPSAVALGRFCSWGCRATDSYVLTSFQCIMIPYVGSSDEFSDANIQLALAVVRKLKEKKETQACIVFPDTPEKRRATQLFKTALDLVDDISIGSLDDIPGGVVTSFFRSIRKTLDFDFEDENEDRWQSDKPPSLYMFINCSTRDLTYIEKYVEKFAPSTPTLLFNLELDTLRADLGLLGFPPKDIHYKFLSQFTPVFYIRTREYSKTIGVAPYIVNYNGALFRQYPGPWQVMLKQGDGSYACVAESATRFTLGETKEELLRVLGLQEEEGSSLEFLRRGYKTATWWEEDVESELSSAWRS</sequence>
<dbReference type="PANTHER" id="PTHR34051">
    <property type="entry name" value="PROTEIN LOW PSII ACCUMULATION 3, CHLOROPLASTIC"/>
    <property type="match status" value="1"/>
</dbReference>
<proteinExistence type="predicted"/>
<evidence type="ECO:0000313" key="2">
    <source>
        <dbReference type="EMBL" id="GAA0157145.1"/>
    </source>
</evidence>
<accession>A0AAV3Q3F9</accession>
<dbReference type="AlphaFoldDB" id="A0AAV3Q3F9"/>
<dbReference type="Proteomes" id="UP001454036">
    <property type="component" value="Unassembled WGS sequence"/>
</dbReference>
<protein>
    <recommendedName>
        <fullName evidence="1">DUF1995 domain-containing protein</fullName>
    </recommendedName>
</protein>
<gene>
    <name evidence="2" type="ORF">LIER_38406</name>
</gene>
<reference evidence="2 3" key="1">
    <citation type="submission" date="2024-01" db="EMBL/GenBank/DDBJ databases">
        <title>The complete chloroplast genome sequence of Lithospermum erythrorhizon: insights into the phylogenetic relationship among Boraginaceae species and the maternal lineages of purple gromwells.</title>
        <authorList>
            <person name="Okada T."/>
            <person name="Watanabe K."/>
        </authorList>
    </citation>
    <scope>NUCLEOTIDE SEQUENCE [LARGE SCALE GENOMIC DNA]</scope>
</reference>
<dbReference type="Pfam" id="PF09353">
    <property type="entry name" value="DUF1995"/>
    <property type="match status" value="1"/>
</dbReference>
<organism evidence="2 3">
    <name type="scientific">Lithospermum erythrorhizon</name>
    <name type="common">Purple gromwell</name>
    <name type="synonym">Lithospermum officinale var. erythrorhizon</name>
    <dbReference type="NCBI Taxonomy" id="34254"/>
    <lineage>
        <taxon>Eukaryota</taxon>
        <taxon>Viridiplantae</taxon>
        <taxon>Streptophyta</taxon>
        <taxon>Embryophyta</taxon>
        <taxon>Tracheophyta</taxon>
        <taxon>Spermatophyta</taxon>
        <taxon>Magnoliopsida</taxon>
        <taxon>eudicotyledons</taxon>
        <taxon>Gunneridae</taxon>
        <taxon>Pentapetalae</taxon>
        <taxon>asterids</taxon>
        <taxon>lamiids</taxon>
        <taxon>Boraginales</taxon>
        <taxon>Boraginaceae</taxon>
        <taxon>Boraginoideae</taxon>
        <taxon>Lithospermeae</taxon>
        <taxon>Lithospermum</taxon>
    </lineage>
</organism>
<dbReference type="InterPro" id="IPR044687">
    <property type="entry name" value="LPA3"/>
</dbReference>
<dbReference type="InterPro" id="IPR018962">
    <property type="entry name" value="DUF1995"/>
</dbReference>
<feature type="domain" description="DUF1995" evidence="1">
    <location>
        <begin position="231"/>
        <end position="449"/>
    </location>
</feature>
<dbReference type="PANTHER" id="PTHR34051:SF2">
    <property type="entry name" value="PROTEIN LPA3"/>
    <property type="match status" value="1"/>
</dbReference>
<evidence type="ECO:0000313" key="3">
    <source>
        <dbReference type="Proteomes" id="UP001454036"/>
    </source>
</evidence>
<evidence type="ECO:0000259" key="1">
    <source>
        <dbReference type="Pfam" id="PF09353"/>
    </source>
</evidence>